<gene>
    <name evidence="1" type="ORF">D910_10469</name>
</gene>
<reference evidence="1 2" key="1">
    <citation type="journal article" date="2013" name="Genome Biol.">
        <title>Draft genome of the mountain pine beetle, Dendroctonus ponderosae Hopkins, a major forest pest.</title>
        <authorList>
            <person name="Keeling C.I."/>
            <person name="Yuen M.M."/>
            <person name="Liao N.Y."/>
            <person name="Docking T.R."/>
            <person name="Chan S.K."/>
            <person name="Taylor G.A."/>
            <person name="Palmquist D.L."/>
            <person name="Jackman S.D."/>
            <person name="Nguyen A."/>
            <person name="Li M."/>
            <person name="Henderson H."/>
            <person name="Janes J.K."/>
            <person name="Zhao Y."/>
            <person name="Pandoh P."/>
            <person name="Moore R."/>
            <person name="Sperling F.A."/>
            <person name="Huber D.P."/>
            <person name="Birol I."/>
            <person name="Jones S.J."/>
            <person name="Bohlmann J."/>
        </authorList>
    </citation>
    <scope>NUCLEOTIDE SEQUENCE</scope>
</reference>
<dbReference type="EMBL" id="KB632348">
    <property type="protein sequence ID" value="ERL93172.1"/>
    <property type="molecule type" value="Genomic_DNA"/>
</dbReference>
<protein>
    <submittedName>
        <fullName evidence="1">Uncharacterized protein</fullName>
    </submittedName>
</protein>
<dbReference type="Proteomes" id="UP000030742">
    <property type="component" value="Unassembled WGS sequence"/>
</dbReference>
<sequence length="18" mass="2158">MEELRMTVKIVIEQVPLE</sequence>
<evidence type="ECO:0000313" key="2">
    <source>
        <dbReference type="Proteomes" id="UP000030742"/>
    </source>
</evidence>
<accession>U4UJ98</accession>
<name>U4UJ98_DENPD</name>
<dbReference type="AlphaFoldDB" id="U4UJ98"/>
<organism evidence="1 2">
    <name type="scientific">Dendroctonus ponderosae</name>
    <name type="common">Mountain pine beetle</name>
    <dbReference type="NCBI Taxonomy" id="77166"/>
    <lineage>
        <taxon>Eukaryota</taxon>
        <taxon>Metazoa</taxon>
        <taxon>Ecdysozoa</taxon>
        <taxon>Arthropoda</taxon>
        <taxon>Hexapoda</taxon>
        <taxon>Insecta</taxon>
        <taxon>Pterygota</taxon>
        <taxon>Neoptera</taxon>
        <taxon>Endopterygota</taxon>
        <taxon>Coleoptera</taxon>
        <taxon>Polyphaga</taxon>
        <taxon>Cucujiformia</taxon>
        <taxon>Curculionidae</taxon>
        <taxon>Scolytinae</taxon>
        <taxon>Dendroctonus</taxon>
    </lineage>
</organism>
<evidence type="ECO:0000313" key="1">
    <source>
        <dbReference type="EMBL" id="ERL93172.1"/>
    </source>
</evidence>
<proteinExistence type="predicted"/>